<evidence type="ECO:0000313" key="3">
    <source>
        <dbReference type="Proteomes" id="UP001148614"/>
    </source>
</evidence>
<feature type="compositionally biased region" description="Polar residues" evidence="1">
    <location>
        <begin position="206"/>
        <end position="215"/>
    </location>
</feature>
<reference evidence="2" key="1">
    <citation type="submission" date="2022-07" db="EMBL/GenBank/DDBJ databases">
        <title>Genome Sequence of Xylaria arbuscula.</title>
        <authorList>
            <person name="Buettner E."/>
        </authorList>
    </citation>
    <scope>NUCLEOTIDE SEQUENCE</scope>
    <source>
        <strain evidence="2">VT107</strain>
    </source>
</reference>
<gene>
    <name evidence="2" type="ORF">NPX13_g5019</name>
</gene>
<name>A0A9W8NFC1_9PEZI</name>
<dbReference type="AlphaFoldDB" id="A0A9W8NFC1"/>
<organism evidence="2 3">
    <name type="scientific">Xylaria arbuscula</name>
    <dbReference type="NCBI Taxonomy" id="114810"/>
    <lineage>
        <taxon>Eukaryota</taxon>
        <taxon>Fungi</taxon>
        <taxon>Dikarya</taxon>
        <taxon>Ascomycota</taxon>
        <taxon>Pezizomycotina</taxon>
        <taxon>Sordariomycetes</taxon>
        <taxon>Xylariomycetidae</taxon>
        <taxon>Xylariales</taxon>
        <taxon>Xylariaceae</taxon>
        <taxon>Xylaria</taxon>
    </lineage>
</organism>
<accession>A0A9W8NFC1</accession>
<evidence type="ECO:0000256" key="1">
    <source>
        <dbReference type="SAM" id="MobiDB-lite"/>
    </source>
</evidence>
<dbReference type="EMBL" id="JANPWZ010000757">
    <property type="protein sequence ID" value="KAJ3572536.1"/>
    <property type="molecule type" value="Genomic_DNA"/>
</dbReference>
<comment type="caution">
    <text evidence="2">The sequence shown here is derived from an EMBL/GenBank/DDBJ whole genome shotgun (WGS) entry which is preliminary data.</text>
</comment>
<evidence type="ECO:0000313" key="2">
    <source>
        <dbReference type="EMBL" id="KAJ3572536.1"/>
    </source>
</evidence>
<feature type="region of interest" description="Disordered" evidence="1">
    <location>
        <begin position="206"/>
        <end position="243"/>
    </location>
</feature>
<keyword evidence="3" id="KW-1185">Reference proteome</keyword>
<dbReference type="Proteomes" id="UP001148614">
    <property type="component" value="Unassembled WGS sequence"/>
</dbReference>
<sequence>MPFIPDPVDIEEYRKGCEEDRVFELGLLRQRYSQSSIEQAIQKVQRCAGSVIIYWKEFSASNTLKNAGSCHILCSTNNLRNQMRQRLDGLKRNRRCDKHTRVNAVRRPMTKFARIARLKLISAHTEASVNPEARLQQESTTSLAALVERMNPLAVRVASAQQENEDFARWVSRRDHSAADLGYNNATLLRDVHGLIQDVKRTVDSINQSPSSTNEPEPAEDLTWDDILSETEEEESSGVKASK</sequence>
<protein>
    <submittedName>
        <fullName evidence="2">Uncharacterized protein</fullName>
    </submittedName>
</protein>
<proteinExistence type="predicted"/>
<feature type="compositionally biased region" description="Acidic residues" evidence="1">
    <location>
        <begin position="217"/>
        <end position="236"/>
    </location>
</feature>